<dbReference type="PROSITE" id="PS50011">
    <property type="entry name" value="PROTEIN_KINASE_DOM"/>
    <property type="match status" value="1"/>
</dbReference>
<dbReference type="PANTHER" id="PTHR43671:SF13">
    <property type="entry name" value="SERINE_THREONINE-PROTEIN KINASE NEK2"/>
    <property type="match status" value="1"/>
</dbReference>
<evidence type="ECO:0000256" key="1">
    <source>
        <dbReference type="ARBA" id="ARBA00012513"/>
    </source>
</evidence>
<dbReference type="SMART" id="SM00220">
    <property type="entry name" value="S_TKc"/>
    <property type="match status" value="1"/>
</dbReference>
<evidence type="ECO:0000313" key="8">
    <source>
        <dbReference type="EMBL" id="PIB00766.1"/>
    </source>
</evidence>
<evidence type="ECO:0000256" key="6">
    <source>
        <dbReference type="SAM" id="MobiDB-lite"/>
    </source>
</evidence>
<dbReference type="InterPro" id="IPR050660">
    <property type="entry name" value="NEK_Ser/Thr_kinase"/>
</dbReference>
<keyword evidence="11" id="KW-1185">Reference proteome</keyword>
<proteinExistence type="predicted"/>
<evidence type="ECO:0000256" key="5">
    <source>
        <dbReference type="ARBA" id="ARBA00022840"/>
    </source>
</evidence>
<dbReference type="EMBL" id="LKMD01000100">
    <property type="protein sequence ID" value="PIB00766.1"/>
    <property type="molecule type" value="Genomic_DNA"/>
</dbReference>
<organism evidence="8 10">
    <name type="scientific">Cercospora beticola</name>
    <name type="common">Sugarbeet leaf spot fungus</name>
    <dbReference type="NCBI Taxonomy" id="122368"/>
    <lineage>
        <taxon>Eukaryota</taxon>
        <taxon>Fungi</taxon>
        <taxon>Dikarya</taxon>
        <taxon>Ascomycota</taxon>
        <taxon>Pezizomycotina</taxon>
        <taxon>Dothideomycetes</taxon>
        <taxon>Dothideomycetidae</taxon>
        <taxon>Mycosphaerellales</taxon>
        <taxon>Mycosphaerellaceae</taxon>
        <taxon>Cercospora</taxon>
    </lineage>
</organism>
<gene>
    <name evidence="8" type="ORF">CB0940_01215</name>
    <name evidence="9" type="ORF">RHO25_001252</name>
</gene>
<evidence type="ECO:0000313" key="11">
    <source>
        <dbReference type="Proteomes" id="UP001302367"/>
    </source>
</evidence>
<dbReference type="GO" id="GO:0004674">
    <property type="term" value="F:protein serine/threonine kinase activity"/>
    <property type="evidence" value="ECO:0007669"/>
    <property type="project" value="UniProtKB-EC"/>
</dbReference>
<dbReference type="Gene3D" id="1.10.510.10">
    <property type="entry name" value="Transferase(Phosphotransferase) domain 1"/>
    <property type="match status" value="1"/>
</dbReference>
<feature type="region of interest" description="Disordered" evidence="6">
    <location>
        <begin position="629"/>
        <end position="930"/>
    </location>
</feature>
<keyword evidence="4" id="KW-0418">Kinase</keyword>
<feature type="compositionally biased region" description="Polar residues" evidence="6">
    <location>
        <begin position="790"/>
        <end position="815"/>
    </location>
</feature>
<keyword evidence="2" id="KW-0808">Transferase</keyword>
<feature type="domain" description="Protein kinase" evidence="7">
    <location>
        <begin position="215"/>
        <end position="627"/>
    </location>
</feature>
<evidence type="ECO:0000256" key="3">
    <source>
        <dbReference type="ARBA" id="ARBA00022741"/>
    </source>
</evidence>
<protein>
    <recommendedName>
        <fullName evidence="1">non-specific serine/threonine protein kinase</fullName>
        <ecNumber evidence="1">2.7.11.1</ecNumber>
    </recommendedName>
</protein>
<dbReference type="Proteomes" id="UP001302367">
    <property type="component" value="Chromosome 1"/>
</dbReference>
<accession>A0A2G5I7F6</accession>
<keyword evidence="5" id="KW-0067">ATP-binding</keyword>
<evidence type="ECO:0000259" key="7">
    <source>
        <dbReference type="PROSITE" id="PS50011"/>
    </source>
</evidence>
<dbReference type="EC" id="2.7.11.1" evidence="1"/>
<feature type="compositionally biased region" description="Acidic residues" evidence="6">
    <location>
        <begin position="689"/>
        <end position="698"/>
    </location>
</feature>
<evidence type="ECO:0000313" key="9">
    <source>
        <dbReference type="EMBL" id="WPA96645.1"/>
    </source>
</evidence>
<feature type="compositionally biased region" description="Polar residues" evidence="6">
    <location>
        <begin position="711"/>
        <end position="754"/>
    </location>
</feature>
<dbReference type="Proteomes" id="UP000230605">
    <property type="component" value="Chromosome 1"/>
</dbReference>
<evidence type="ECO:0000256" key="2">
    <source>
        <dbReference type="ARBA" id="ARBA00022679"/>
    </source>
</evidence>
<feature type="compositionally biased region" description="Polar residues" evidence="6">
    <location>
        <begin position="858"/>
        <end position="871"/>
    </location>
</feature>
<evidence type="ECO:0000256" key="4">
    <source>
        <dbReference type="ARBA" id="ARBA00022777"/>
    </source>
</evidence>
<dbReference type="PANTHER" id="PTHR43671">
    <property type="entry name" value="SERINE/THREONINE-PROTEIN KINASE NEK"/>
    <property type="match status" value="1"/>
</dbReference>
<reference evidence="8 10" key="1">
    <citation type="submission" date="2015-10" db="EMBL/GenBank/DDBJ databases">
        <title>The cercosporin biosynthetic gene cluster was horizontally transferred to several fungal lineages and shown to be expanded in Cercospora beticola based on microsynteny with recipient genomes.</title>
        <authorList>
            <person name="De Jonge R."/>
            <person name="Ebert M.K."/>
            <person name="Suttle J.C."/>
            <person name="Jurick Ii W.M."/>
            <person name="Secor G.A."/>
            <person name="Thomma B.P."/>
            <person name="Van De Peer Y."/>
            <person name="Bolton M.D."/>
        </authorList>
    </citation>
    <scope>NUCLEOTIDE SEQUENCE [LARGE SCALE GENOMIC DNA]</scope>
    <source>
        <strain evidence="8 10">09-40</strain>
    </source>
</reference>
<dbReference type="AlphaFoldDB" id="A0A2G5I7F6"/>
<keyword evidence="3" id="KW-0547">Nucleotide-binding</keyword>
<sequence>MPYFELYKSDDLEAPMSLPQIVTMDYEAVLELGSALSSAQHTGNVTACFVCSKMVQYRLASPDSSSQTSEESTQEIGIYHITEHGSTYGIPEKLVASSTSAIDSNGVDWTLSFPITPHRPVGTELRSHLVQTPLPKPPPPGSWPQTKQVSAPPTSPSGSLILNRPTPRPPGAFPPTTPYANRIAPAQDSPNVTETLVPGSVLPSQSTWLAKRRQYKPNGKSYKSTGSKVVMAPVGVPTGPQKHGIERSWVTWYHDGSTRNFIPAVATEIVGKAEDVDWDGIMYLLQTTNHAHIIRLLDGSHLPKRDPLAGQFVRYPPGPEGNFVEKSATDLGNLAGWDEKQWKEQRRRWRDGRFSTDLKVLPGFFPHPFLVWERMDGRQLGVTLTKRPNGVEEEFVWYFLVSLLDAVRWLHHGLPERLRPEDDWRPVVHNNINPDTIWLNRPWKRELRYGTLKLGDFSRAVVLDPISTNSLNSSVRDERFQSVSHKKHPQQEDFEAPELSWLLDTDPKKDAGNFGGQSSTSCHPVGGKSDIWSIGAVAVALMGGIWIDPGDSTLLRWSSITRERAFVLQTLQLYKLGGKRWDITLLPQNYSRTLRAVLERMLTLDPKRRTDAIEALALARKGYEKWATERVPSQYEDNTEDGIESDNGAGNDADDENAGSPLRRPPVDHFKVTQAIKRPSSGFRRAGVEDFDDDEDSSENSRPAKKRKPSEPQTPSEQRPNALAQSPPLQRNGITSPSHAATSSAGQGNGSRNGPRTLLKPSRRAATPHPGQKKSVSFNPRPQYGPQALQRESTLSPGPSPISDTPDTILQSSNVRKPAQKGSGLVSRPTYDRTHNSFGVTKRKSSALAPRTVGVSEHSGSNGLSPRNVTSKPLRKEQVTAPRGLPKNQTWKATDQIEFAAPWSAQGPTLRPRRPSSSLRQAQLDAESVDSSAIEELPKSWCVVL</sequence>
<reference evidence="9 11" key="2">
    <citation type="submission" date="2023-09" db="EMBL/GenBank/DDBJ databases">
        <title>Complete-Gapless Cercospora beticola genome.</title>
        <authorList>
            <person name="Wyatt N.A."/>
            <person name="Spanner R.E."/>
            <person name="Bolton M.D."/>
        </authorList>
    </citation>
    <scope>NUCLEOTIDE SEQUENCE [LARGE SCALE GENOMIC DNA]</scope>
    <source>
        <strain evidence="9">Cb09-40</strain>
    </source>
</reference>
<dbReference type="InterPro" id="IPR011009">
    <property type="entry name" value="Kinase-like_dom_sf"/>
</dbReference>
<feature type="compositionally biased region" description="Polar residues" evidence="6">
    <location>
        <begin position="145"/>
        <end position="160"/>
    </location>
</feature>
<dbReference type="OrthoDB" id="310217at2759"/>
<feature type="region of interest" description="Disordered" evidence="6">
    <location>
        <begin position="130"/>
        <end position="170"/>
    </location>
</feature>
<dbReference type="EMBL" id="CP134184">
    <property type="protein sequence ID" value="WPA96645.1"/>
    <property type="molecule type" value="Genomic_DNA"/>
</dbReference>
<dbReference type="SUPFAM" id="SSF56112">
    <property type="entry name" value="Protein kinase-like (PK-like)"/>
    <property type="match status" value="1"/>
</dbReference>
<dbReference type="GO" id="GO:0005524">
    <property type="term" value="F:ATP binding"/>
    <property type="evidence" value="ECO:0007669"/>
    <property type="project" value="UniProtKB-KW"/>
</dbReference>
<dbReference type="InterPro" id="IPR000719">
    <property type="entry name" value="Prot_kinase_dom"/>
</dbReference>
<evidence type="ECO:0000313" key="10">
    <source>
        <dbReference type="Proteomes" id="UP000230605"/>
    </source>
</evidence>
<name>A0A2G5I7F6_CERBT</name>